<name>A0AAD7R7C2_9TELE</name>
<dbReference type="AlphaFoldDB" id="A0AAD7R7C2"/>
<evidence type="ECO:0000313" key="2">
    <source>
        <dbReference type="EMBL" id="KAJ8367482.1"/>
    </source>
</evidence>
<evidence type="ECO:0000313" key="3">
    <source>
        <dbReference type="Proteomes" id="UP001221898"/>
    </source>
</evidence>
<protein>
    <submittedName>
        <fullName evidence="2">Uncharacterized protein</fullName>
    </submittedName>
</protein>
<accession>A0AAD7R7C2</accession>
<gene>
    <name evidence="2" type="ORF">AAFF_G00317330</name>
</gene>
<sequence>MTPALLSCGFHGCGASHLHAVFPSRFPLGIQPRRCEPGGVCAFELRPPPPTGRSPCRGPVTLPSRTEAPGSNQRHAPTPDGRVATGRPAVWTRGTGVVRGCSARLWCAVRLW</sequence>
<feature type="region of interest" description="Disordered" evidence="1">
    <location>
        <begin position="45"/>
        <end position="87"/>
    </location>
</feature>
<dbReference type="Proteomes" id="UP001221898">
    <property type="component" value="Unassembled WGS sequence"/>
</dbReference>
<dbReference type="EMBL" id="JAINUG010000473">
    <property type="protein sequence ID" value="KAJ8367482.1"/>
    <property type="molecule type" value="Genomic_DNA"/>
</dbReference>
<keyword evidence="3" id="KW-1185">Reference proteome</keyword>
<proteinExistence type="predicted"/>
<comment type="caution">
    <text evidence="2">The sequence shown here is derived from an EMBL/GenBank/DDBJ whole genome shotgun (WGS) entry which is preliminary data.</text>
</comment>
<organism evidence="2 3">
    <name type="scientific">Aldrovandia affinis</name>
    <dbReference type="NCBI Taxonomy" id="143900"/>
    <lineage>
        <taxon>Eukaryota</taxon>
        <taxon>Metazoa</taxon>
        <taxon>Chordata</taxon>
        <taxon>Craniata</taxon>
        <taxon>Vertebrata</taxon>
        <taxon>Euteleostomi</taxon>
        <taxon>Actinopterygii</taxon>
        <taxon>Neopterygii</taxon>
        <taxon>Teleostei</taxon>
        <taxon>Notacanthiformes</taxon>
        <taxon>Halosauridae</taxon>
        <taxon>Aldrovandia</taxon>
    </lineage>
</organism>
<evidence type="ECO:0000256" key="1">
    <source>
        <dbReference type="SAM" id="MobiDB-lite"/>
    </source>
</evidence>
<reference evidence="2" key="1">
    <citation type="journal article" date="2023" name="Science">
        <title>Genome structures resolve the early diversification of teleost fishes.</title>
        <authorList>
            <person name="Parey E."/>
            <person name="Louis A."/>
            <person name="Montfort J."/>
            <person name="Bouchez O."/>
            <person name="Roques C."/>
            <person name="Iampietro C."/>
            <person name="Lluch J."/>
            <person name="Castinel A."/>
            <person name="Donnadieu C."/>
            <person name="Desvignes T."/>
            <person name="Floi Bucao C."/>
            <person name="Jouanno E."/>
            <person name="Wen M."/>
            <person name="Mejri S."/>
            <person name="Dirks R."/>
            <person name="Jansen H."/>
            <person name="Henkel C."/>
            <person name="Chen W.J."/>
            <person name="Zahm M."/>
            <person name="Cabau C."/>
            <person name="Klopp C."/>
            <person name="Thompson A.W."/>
            <person name="Robinson-Rechavi M."/>
            <person name="Braasch I."/>
            <person name="Lecointre G."/>
            <person name="Bobe J."/>
            <person name="Postlethwait J.H."/>
            <person name="Berthelot C."/>
            <person name="Roest Crollius H."/>
            <person name="Guiguen Y."/>
        </authorList>
    </citation>
    <scope>NUCLEOTIDE SEQUENCE</scope>
    <source>
        <strain evidence="2">NC1722</strain>
    </source>
</reference>